<dbReference type="AlphaFoldDB" id="A0A2S9YGQ6"/>
<gene>
    <name evidence="2" type="ORF">ENSA5_09360</name>
</gene>
<reference evidence="2 3" key="1">
    <citation type="submission" date="2018-03" db="EMBL/GenBank/DDBJ databases">
        <title>Draft Genome Sequences of the Obligatory Marine Myxobacteria Enhygromyxa salina SWB005.</title>
        <authorList>
            <person name="Poehlein A."/>
            <person name="Moghaddam J.A."/>
            <person name="Harms H."/>
            <person name="Alanjari M."/>
            <person name="Koenig G.M."/>
            <person name="Daniel R."/>
            <person name="Schaeberle T.F."/>
        </authorList>
    </citation>
    <scope>NUCLEOTIDE SEQUENCE [LARGE SCALE GENOMIC DNA]</scope>
    <source>
        <strain evidence="2 3">SWB005</strain>
    </source>
</reference>
<feature type="region of interest" description="Disordered" evidence="1">
    <location>
        <begin position="26"/>
        <end position="68"/>
    </location>
</feature>
<dbReference type="PROSITE" id="PS51257">
    <property type="entry name" value="PROKAR_LIPOPROTEIN"/>
    <property type="match status" value="1"/>
</dbReference>
<organism evidence="2 3">
    <name type="scientific">Enhygromyxa salina</name>
    <dbReference type="NCBI Taxonomy" id="215803"/>
    <lineage>
        <taxon>Bacteria</taxon>
        <taxon>Pseudomonadati</taxon>
        <taxon>Myxococcota</taxon>
        <taxon>Polyangia</taxon>
        <taxon>Nannocystales</taxon>
        <taxon>Nannocystaceae</taxon>
        <taxon>Enhygromyxa</taxon>
    </lineage>
</organism>
<evidence type="ECO:0000313" key="3">
    <source>
        <dbReference type="Proteomes" id="UP000237968"/>
    </source>
</evidence>
<accession>A0A2S9YGQ6</accession>
<dbReference type="OrthoDB" id="9938495at2"/>
<name>A0A2S9YGQ6_9BACT</name>
<proteinExistence type="predicted"/>
<dbReference type="RefSeq" id="WP_106390368.1">
    <property type="nucleotide sequence ID" value="NZ_PVNK01000047.1"/>
</dbReference>
<comment type="caution">
    <text evidence="2">The sequence shown here is derived from an EMBL/GenBank/DDBJ whole genome shotgun (WGS) entry which is preliminary data.</text>
</comment>
<evidence type="ECO:0000256" key="1">
    <source>
        <dbReference type="SAM" id="MobiDB-lite"/>
    </source>
</evidence>
<dbReference type="EMBL" id="PVNK01000047">
    <property type="protein sequence ID" value="PRQ04287.1"/>
    <property type="molecule type" value="Genomic_DNA"/>
</dbReference>
<dbReference type="Proteomes" id="UP000237968">
    <property type="component" value="Unassembled WGS sequence"/>
</dbReference>
<feature type="compositionally biased region" description="Pro residues" evidence="1">
    <location>
        <begin position="45"/>
        <end position="55"/>
    </location>
</feature>
<sequence length="176" mass="18404">MQVRPWSALSVGFSCWAVLGCGAQPAEPAPAHERPPAGQLAPSVEPEPAPDPRGPAAPSEAAEPGLPAFDPLTATRAEVRIVVVHGGHWVACGVVHSVAAIEVEVLGVGEPPPRMALYVSCPADHGRDKQLVVGNTFEVTLHARRQPWPKPPVTLAPELPVRYVKGLELLGATAGL</sequence>
<keyword evidence="3" id="KW-1185">Reference proteome</keyword>
<protein>
    <recommendedName>
        <fullName evidence="4">Lipoprotein</fullName>
    </recommendedName>
</protein>
<evidence type="ECO:0000313" key="2">
    <source>
        <dbReference type="EMBL" id="PRQ04287.1"/>
    </source>
</evidence>
<feature type="compositionally biased region" description="Low complexity" evidence="1">
    <location>
        <begin position="56"/>
        <end position="68"/>
    </location>
</feature>
<evidence type="ECO:0008006" key="4">
    <source>
        <dbReference type="Google" id="ProtNLM"/>
    </source>
</evidence>